<accession>A0ABW1YMS3</accession>
<proteinExistence type="predicted"/>
<dbReference type="InterPro" id="IPR010281">
    <property type="entry name" value="DUF885"/>
</dbReference>
<protein>
    <submittedName>
        <fullName evidence="1">DUF885 family protein</fullName>
    </submittedName>
</protein>
<organism evidence="1 2">
    <name type="scientific">Microbulbifer taiwanensis</name>
    <dbReference type="NCBI Taxonomy" id="986746"/>
    <lineage>
        <taxon>Bacteria</taxon>
        <taxon>Pseudomonadati</taxon>
        <taxon>Pseudomonadota</taxon>
        <taxon>Gammaproteobacteria</taxon>
        <taxon>Cellvibrionales</taxon>
        <taxon>Microbulbiferaceae</taxon>
        <taxon>Microbulbifer</taxon>
    </lineage>
</organism>
<comment type="caution">
    <text evidence="1">The sequence shown here is derived from an EMBL/GenBank/DDBJ whole genome shotgun (WGS) entry which is preliminary data.</text>
</comment>
<dbReference type="RefSeq" id="WP_193190311.1">
    <property type="nucleotide sequence ID" value="NZ_JACZFR010000012.1"/>
</dbReference>
<evidence type="ECO:0000313" key="1">
    <source>
        <dbReference type="EMBL" id="MFC6633980.1"/>
    </source>
</evidence>
<keyword evidence="2" id="KW-1185">Reference proteome</keyword>
<dbReference type="EMBL" id="JBHSVR010000001">
    <property type="protein sequence ID" value="MFC6633980.1"/>
    <property type="molecule type" value="Genomic_DNA"/>
</dbReference>
<dbReference type="Pfam" id="PF05960">
    <property type="entry name" value="DUF885"/>
    <property type="match status" value="1"/>
</dbReference>
<reference evidence="2" key="1">
    <citation type="journal article" date="2019" name="Int. J. Syst. Evol. Microbiol.">
        <title>The Global Catalogue of Microorganisms (GCM) 10K type strain sequencing project: providing services to taxonomists for standard genome sequencing and annotation.</title>
        <authorList>
            <consortium name="The Broad Institute Genomics Platform"/>
            <consortium name="The Broad Institute Genome Sequencing Center for Infectious Disease"/>
            <person name="Wu L."/>
            <person name="Ma J."/>
        </authorList>
    </citation>
    <scope>NUCLEOTIDE SEQUENCE [LARGE SCALE GENOMIC DNA]</scope>
    <source>
        <strain evidence="2">CGMCC 1.13718</strain>
    </source>
</reference>
<gene>
    <name evidence="1" type="ORF">ACFQBM_11825</name>
</gene>
<dbReference type="Proteomes" id="UP001596425">
    <property type="component" value="Unassembled WGS sequence"/>
</dbReference>
<evidence type="ECO:0000313" key="2">
    <source>
        <dbReference type="Proteomes" id="UP001596425"/>
    </source>
</evidence>
<name>A0ABW1YMS3_9GAMM</name>
<sequence length="43" mass="4902">MREKSEKALGGKFELREFHDVLLVNGALPLSLLEEQMDEAIED</sequence>